<evidence type="ECO:0000313" key="1">
    <source>
        <dbReference type="EMBL" id="PIL21251.1"/>
    </source>
</evidence>
<organism evidence="1 2">
    <name type="scientific">Puniceibacterium antarcticum</name>
    <dbReference type="NCBI Taxonomy" id="1206336"/>
    <lineage>
        <taxon>Bacteria</taxon>
        <taxon>Pseudomonadati</taxon>
        <taxon>Pseudomonadota</taxon>
        <taxon>Alphaproteobacteria</taxon>
        <taxon>Rhodobacterales</taxon>
        <taxon>Paracoccaceae</taxon>
        <taxon>Puniceibacterium</taxon>
    </lineage>
</organism>
<dbReference type="EMBL" id="AWWI01000044">
    <property type="protein sequence ID" value="PIL21251.1"/>
    <property type="molecule type" value="Genomic_DNA"/>
</dbReference>
<proteinExistence type="predicted"/>
<gene>
    <name evidence="1" type="ORF">P775_05490</name>
</gene>
<protein>
    <submittedName>
        <fullName evidence="1">Uncharacterized protein</fullName>
    </submittedName>
</protein>
<keyword evidence="2" id="KW-1185">Reference proteome</keyword>
<dbReference type="RefSeq" id="WP_180287333.1">
    <property type="nucleotide sequence ID" value="NZ_AWWI01000044.1"/>
</dbReference>
<dbReference type="Proteomes" id="UP000231259">
    <property type="component" value="Unassembled WGS sequence"/>
</dbReference>
<dbReference type="AlphaFoldDB" id="A0A2G8RIM1"/>
<comment type="caution">
    <text evidence="1">The sequence shown here is derived from an EMBL/GenBank/DDBJ whole genome shotgun (WGS) entry which is preliminary data.</text>
</comment>
<name>A0A2G8RIM1_9RHOB</name>
<sequence>MTEITQLQTPAAREALEFLEQAYAYSTPKQEPRISKDTAESDAYLAYFEAA</sequence>
<reference evidence="1 2" key="1">
    <citation type="submission" date="2013-09" db="EMBL/GenBank/DDBJ databases">
        <title>Genome sequencing of Phaeobacter antarcticus sp. nov. SM1211.</title>
        <authorList>
            <person name="Zhang X.-Y."/>
            <person name="Liu C."/>
            <person name="Chen X.-L."/>
            <person name="Xie B.-B."/>
            <person name="Qin Q.-L."/>
            <person name="Rong J.-C."/>
            <person name="Zhang Y.-Z."/>
        </authorList>
    </citation>
    <scope>NUCLEOTIDE SEQUENCE [LARGE SCALE GENOMIC DNA]</scope>
    <source>
        <strain evidence="1 2">SM1211</strain>
    </source>
</reference>
<evidence type="ECO:0000313" key="2">
    <source>
        <dbReference type="Proteomes" id="UP000231259"/>
    </source>
</evidence>
<accession>A0A2G8RIM1</accession>